<dbReference type="InterPro" id="IPR040079">
    <property type="entry name" value="Glutathione_S-Trfase"/>
</dbReference>
<dbReference type="SUPFAM" id="SSF47616">
    <property type="entry name" value="GST C-terminal domain-like"/>
    <property type="match status" value="1"/>
</dbReference>
<evidence type="ECO:0008006" key="4">
    <source>
        <dbReference type="Google" id="ProtNLM"/>
    </source>
</evidence>
<dbReference type="InterPro" id="IPR004045">
    <property type="entry name" value="Glutathione_S-Trfase_N"/>
</dbReference>
<reference evidence="3" key="1">
    <citation type="submission" date="2021-01" db="EMBL/GenBank/DDBJ databases">
        <authorList>
            <person name="Corre E."/>
            <person name="Pelletier E."/>
            <person name="Niang G."/>
            <person name="Scheremetjew M."/>
            <person name="Finn R."/>
            <person name="Kale V."/>
            <person name="Holt S."/>
            <person name="Cochrane G."/>
            <person name="Meng A."/>
            <person name="Brown T."/>
            <person name="Cohen L."/>
        </authorList>
    </citation>
    <scope>NUCLEOTIDE SEQUENCE</scope>
    <source>
        <strain evidence="3">CCAC1681</strain>
    </source>
</reference>
<accession>A0A7S0DE61</accession>
<dbReference type="PROSITE" id="PS50404">
    <property type="entry name" value="GST_NTER"/>
    <property type="match status" value="1"/>
</dbReference>
<dbReference type="InterPro" id="IPR036282">
    <property type="entry name" value="Glutathione-S-Trfase_C_sf"/>
</dbReference>
<dbReference type="InterPro" id="IPR050983">
    <property type="entry name" value="GST_Omega/HSP26"/>
</dbReference>
<dbReference type="Gene3D" id="3.40.30.10">
    <property type="entry name" value="Glutaredoxin"/>
    <property type="match status" value="1"/>
</dbReference>
<dbReference type="SFLD" id="SFLDS00019">
    <property type="entry name" value="Glutathione_Transferase_(cytos"/>
    <property type="match status" value="1"/>
</dbReference>
<dbReference type="PANTHER" id="PTHR43968">
    <property type="match status" value="1"/>
</dbReference>
<dbReference type="Gene3D" id="1.20.1050.10">
    <property type="match status" value="1"/>
</dbReference>
<sequence length="319" mass="35556">MHAATQSSRGICPARLAQTRAFRARRAGAVASRARRSVAPSASSKPTLYDVPVSNNGARVRLLLYWKGLERDFRIENPSVLGGLKSEAYLELNPQGKMPLLVVPSPPSVGDGDAPMDAPFMMALPESEVIAQYVLHKYADVGPLLIPEDPDQRALANLITRVHDVYIAPVQGCMYRGPMPVEKRAEDLQTVKKQMDVVERVFADAARTRRPQSQSLKNGNDVHDDGPFVCGSQPCFADAALFPTYVFLERILPRYFGWDDVFAERPRTKKWFHAMCADAGGERVLGEIRAGLDDWHDAGRWETTGVLEAVKDDRFTWKY</sequence>
<evidence type="ECO:0000259" key="2">
    <source>
        <dbReference type="PROSITE" id="PS50405"/>
    </source>
</evidence>
<dbReference type="InterPro" id="IPR010987">
    <property type="entry name" value="Glutathione-S-Trfase_C-like"/>
</dbReference>
<dbReference type="PANTHER" id="PTHR43968:SF6">
    <property type="entry name" value="GLUTATHIONE S-TRANSFERASE OMEGA"/>
    <property type="match status" value="1"/>
</dbReference>
<dbReference type="SFLD" id="SFLDG00358">
    <property type="entry name" value="Main_(cytGST)"/>
    <property type="match status" value="1"/>
</dbReference>
<gene>
    <name evidence="3" type="ORF">MSP1401_LOCUS12380</name>
</gene>
<dbReference type="InterPro" id="IPR036249">
    <property type="entry name" value="Thioredoxin-like_sf"/>
</dbReference>
<dbReference type="GO" id="GO:0005737">
    <property type="term" value="C:cytoplasm"/>
    <property type="evidence" value="ECO:0007669"/>
    <property type="project" value="TreeGrafter"/>
</dbReference>
<dbReference type="AlphaFoldDB" id="A0A7S0DE61"/>
<dbReference type="CDD" id="cd00570">
    <property type="entry name" value="GST_N_family"/>
    <property type="match status" value="1"/>
</dbReference>
<organism evidence="3">
    <name type="scientific">Micromonas pusilla</name>
    <name type="common">Picoplanktonic green alga</name>
    <name type="synonym">Chromulina pusilla</name>
    <dbReference type="NCBI Taxonomy" id="38833"/>
    <lineage>
        <taxon>Eukaryota</taxon>
        <taxon>Viridiplantae</taxon>
        <taxon>Chlorophyta</taxon>
        <taxon>Mamiellophyceae</taxon>
        <taxon>Mamiellales</taxon>
        <taxon>Mamiellaceae</taxon>
        <taxon>Micromonas</taxon>
    </lineage>
</organism>
<protein>
    <recommendedName>
        <fullName evidence="4">Glutathione s-transferase</fullName>
    </recommendedName>
</protein>
<dbReference type="PROSITE" id="PS50405">
    <property type="entry name" value="GST_CTER"/>
    <property type="match status" value="1"/>
</dbReference>
<proteinExistence type="predicted"/>
<dbReference type="SUPFAM" id="SSF52833">
    <property type="entry name" value="Thioredoxin-like"/>
    <property type="match status" value="1"/>
</dbReference>
<dbReference type="EMBL" id="HBEN01014808">
    <property type="protein sequence ID" value="CAD8451759.1"/>
    <property type="molecule type" value="Transcribed_RNA"/>
</dbReference>
<dbReference type="Pfam" id="PF13410">
    <property type="entry name" value="GST_C_2"/>
    <property type="match status" value="1"/>
</dbReference>
<feature type="domain" description="GST C-terminal" evidence="2">
    <location>
        <begin position="149"/>
        <end position="292"/>
    </location>
</feature>
<evidence type="ECO:0000259" key="1">
    <source>
        <dbReference type="PROSITE" id="PS50404"/>
    </source>
</evidence>
<feature type="domain" description="GST N-terminal" evidence="1">
    <location>
        <begin position="44"/>
        <end position="142"/>
    </location>
</feature>
<name>A0A7S0DE61_MICPS</name>
<dbReference type="Pfam" id="PF13417">
    <property type="entry name" value="GST_N_3"/>
    <property type="match status" value="1"/>
</dbReference>
<dbReference type="CDD" id="cd00299">
    <property type="entry name" value="GST_C_family"/>
    <property type="match status" value="1"/>
</dbReference>
<evidence type="ECO:0000313" key="3">
    <source>
        <dbReference type="EMBL" id="CAD8451759.1"/>
    </source>
</evidence>